<organism evidence="10 11">
    <name type="scientific">Planktothrix tepida PCC 9214</name>
    <dbReference type="NCBI Taxonomy" id="671072"/>
    <lineage>
        <taxon>Bacteria</taxon>
        <taxon>Bacillati</taxon>
        <taxon>Cyanobacteriota</taxon>
        <taxon>Cyanophyceae</taxon>
        <taxon>Oscillatoriophycideae</taxon>
        <taxon>Oscillatoriales</taxon>
        <taxon>Microcoleaceae</taxon>
        <taxon>Planktothrix</taxon>
    </lineage>
</organism>
<dbReference type="InterPro" id="IPR006037">
    <property type="entry name" value="RCK_C"/>
</dbReference>
<dbReference type="Pfam" id="PF00999">
    <property type="entry name" value="Na_H_Exchanger"/>
    <property type="match status" value="1"/>
</dbReference>
<evidence type="ECO:0000256" key="7">
    <source>
        <dbReference type="SAM" id="Phobius"/>
    </source>
</evidence>
<dbReference type="GO" id="GO:1902600">
    <property type="term" value="P:proton transmembrane transport"/>
    <property type="evidence" value="ECO:0007669"/>
    <property type="project" value="InterPro"/>
</dbReference>
<dbReference type="Gene3D" id="3.30.70.1450">
    <property type="entry name" value="Regulator of K+ conductance, C-terminal domain"/>
    <property type="match status" value="2"/>
</dbReference>
<dbReference type="SUPFAM" id="SSF51735">
    <property type="entry name" value="NAD(P)-binding Rossmann-fold domains"/>
    <property type="match status" value="1"/>
</dbReference>
<dbReference type="InterPro" id="IPR006153">
    <property type="entry name" value="Cation/H_exchanger_TM"/>
</dbReference>
<feature type="domain" description="RCK C-terminal" evidence="9">
    <location>
        <begin position="673"/>
        <end position="744"/>
    </location>
</feature>
<dbReference type="Pfam" id="PF02254">
    <property type="entry name" value="TrkA_N"/>
    <property type="match status" value="1"/>
</dbReference>
<feature type="transmembrane region" description="Helical" evidence="7">
    <location>
        <begin position="93"/>
        <end position="113"/>
    </location>
</feature>
<dbReference type="Gene3D" id="3.40.50.720">
    <property type="entry name" value="NAD(P)-binding Rossmann-like Domain"/>
    <property type="match status" value="1"/>
</dbReference>
<name>A0A1J1LH96_9CYAN</name>
<gene>
    <name evidence="10" type="ORF">PL9214291449</name>
</gene>
<protein>
    <submittedName>
        <fullName evidence="10">Kef-type K+ transport system, membrane component</fullName>
    </submittedName>
</protein>
<evidence type="ECO:0000313" key="11">
    <source>
        <dbReference type="Proteomes" id="UP000184315"/>
    </source>
</evidence>
<dbReference type="GO" id="GO:0015297">
    <property type="term" value="F:antiporter activity"/>
    <property type="evidence" value="ECO:0007669"/>
    <property type="project" value="InterPro"/>
</dbReference>
<dbReference type="RefSeq" id="WP_072718626.1">
    <property type="nucleotide sequence ID" value="NZ_LN889782.1"/>
</dbReference>
<dbReference type="PROSITE" id="PS51202">
    <property type="entry name" value="RCK_C"/>
    <property type="match status" value="2"/>
</dbReference>
<dbReference type="SUPFAM" id="SSF116726">
    <property type="entry name" value="TrkA C-terminal domain-like"/>
    <property type="match status" value="2"/>
</dbReference>
<evidence type="ECO:0000256" key="5">
    <source>
        <dbReference type="ARBA" id="ARBA00022989"/>
    </source>
</evidence>
<evidence type="ECO:0000259" key="9">
    <source>
        <dbReference type="PROSITE" id="PS51202"/>
    </source>
</evidence>
<dbReference type="Gene3D" id="1.20.1530.20">
    <property type="match status" value="1"/>
</dbReference>
<dbReference type="InterPro" id="IPR003148">
    <property type="entry name" value="RCK_N"/>
</dbReference>
<dbReference type="InterPro" id="IPR038770">
    <property type="entry name" value="Na+/solute_symporter_sf"/>
</dbReference>
<feature type="domain" description="RCK C-terminal" evidence="9">
    <location>
        <begin position="580"/>
        <end position="664"/>
    </location>
</feature>
<keyword evidence="11" id="KW-1185">Reference proteome</keyword>
<comment type="similarity">
    <text evidence="2">Belongs to the monovalent cation:proton antiporter 2 (CPA2) transporter (TC 2.A.37) family.</text>
</comment>
<feature type="transmembrane region" description="Helical" evidence="7">
    <location>
        <begin position="151"/>
        <end position="172"/>
    </location>
</feature>
<evidence type="ECO:0000256" key="4">
    <source>
        <dbReference type="ARBA" id="ARBA00022692"/>
    </source>
</evidence>
<dbReference type="OrthoDB" id="9793589at2"/>
<dbReference type="PROSITE" id="PS51201">
    <property type="entry name" value="RCK_N"/>
    <property type="match status" value="1"/>
</dbReference>
<dbReference type="STRING" id="671072.PL9214291449"/>
<dbReference type="PANTHER" id="PTHR42751:SF3">
    <property type="entry name" value="SODIUM_GLUTAMATE SYMPORTER"/>
    <property type="match status" value="1"/>
</dbReference>
<reference evidence="11" key="1">
    <citation type="submission" date="2015-10" db="EMBL/GenBank/DDBJ databases">
        <authorList>
            <person name="Regsiter A."/>
            <person name="william w."/>
        </authorList>
    </citation>
    <scope>NUCLEOTIDE SEQUENCE [LARGE SCALE GENOMIC DNA]</scope>
</reference>
<dbReference type="EMBL" id="CZDF01000132">
    <property type="protein sequence ID" value="CUR31856.1"/>
    <property type="molecule type" value="Genomic_DNA"/>
</dbReference>
<keyword evidence="6 7" id="KW-0472">Membrane</keyword>
<keyword evidence="5 7" id="KW-1133">Transmembrane helix</keyword>
<dbReference type="GO" id="GO:0006813">
    <property type="term" value="P:potassium ion transport"/>
    <property type="evidence" value="ECO:0007669"/>
    <property type="project" value="InterPro"/>
</dbReference>
<feature type="transmembrane region" description="Helical" evidence="7">
    <location>
        <begin position="192"/>
        <end position="210"/>
    </location>
</feature>
<dbReference type="AlphaFoldDB" id="A0A1J1LH96"/>
<evidence type="ECO:0000256" key="2">
    <source>
        <dbReference type="ARBA" id="ARBA00005551"/>
    </source>
</evidence>
<evidence type="ECO:0000256" key="6">
    <source>
        <dbReference type="ARBA" id="ARBA00023136"/>
    </source>
</evidence>
<feature type="transmembrane region" description="Helical" evidence="7">
    <location>
        <begin position="300"/>
        <end position="323"/>
    </location>
</feature>
<dbReference type="PANTHER" id="PTHR42751">
    <property type="entry name" value="SODIUM/HYDROGEN EXCHANGER FAMILY/TRKA DOMAIN PROTEIN"/>
    <property type="match status" value="1"/>
</dbReference>
<evidence type="ECO:0000259" key="8">
    <source>
        <dbReference type="PROSITE" id="PS51201"/>
    </source>
</evidence>
<dbReference type="Proteomes" id="UP000184315">
    <property type="component" value="Unassembled WGS sequence"/>
</dbReference>
<feature type="transmembrane region" description="Helical" evidence="7">
    <location>
        <begin position="32"/>
        <end position="51"/>
    </location>
</feature>
<dbReference type="InterPro" id="IPR036291">
    <property type="entry name" value="NAD(P)-bd_dom_sf"/>
</dbReference>
<proteinExistence type="inferred from homology"/>
<feature type="transmembrane region" description="Helical" evidence="7">
    <location>
        <begin position="63"/>
        <end position="81"/>
    </location>
</feature>
<keyword evidence="4 7" id="KW-0812">Transmembrane</keyword>
<dbReference type="GO" id="GO:0016020">
    <property type="term" value="C:membrane"/>
    <property type="evidence" value="ECO:0007669"/>
    <property type="project" value="UniProtKB-SubCell"/>
</dbReference>
<accession>A0A1J1LH96</accession>
<keyword evidence="3" id="KW-0813">Transport</keyword>
<feature type="transmembrane region" description="Helical" evidence="7">
    <location>
        <begin position="275"/>
        <end position="293"/>
    </location>
</feature>
<dbReference type="InterPro" id="IPR036721">
    <property type="entry name" value="RCK_C_sf"/>
</dbReference>
<evidence type="ECO:0000256" key="1">
    <source>
        <dbReference type="ARBA" id="ARBA00004141"/>
    </source>
</evidence>
<feature type="transmembrane region" description="Helical" evidence="7">
    <location>
        <begin position="119"/>
        <end position="139"/>
    </location>
</feature>
<feature type="transmembrane region" description="Helical" evidence="7">
    <location>
        <begin position="6"/>
        <end position="25"/>
    </location>
</feature>
<dbReference type="Pfam" id="PF02080">
    <property type="entry name" value="TrkA_C"/>
    <property type="match status" value="1"/>
</dbReference>
<comment type="subcellular location">
    <subcellularLocation>
        <location evidence="1">Membrane</location>
        <topology evidence="1">Multi-pass membrane protein</topology>
    </subcellularLocation>
</comment>
<feature type="domain" description="RCK N-terminal" evidence="8">
    <location>
        <begin position="414"/>
        <end position="531"/>
    </location>
</feature>
<sequence>MATEPKFILDLVTALGSATVGGFLANRLRQPVLLGYLLSGLIIGPFGLKLIKDVPQIQSLAEVGVAFLLFALGVEFSIAELKRVKDIALKGSLLQIGLTTGAIALISLIFGWTKTPIEGIFLGFLLSLSSTAVVLKTLTERGETNTTHGQVMLAILIAQDLALGLMLAILPALSQPGSALGIALLQAGLKGVIFIAFAIFAGIWLVPPLIKTIAATESSELFLLSVIALCLGVALLTDALGLSIEMGAFIAGLMIAEVDYSDQALAKVLPLRDTFASLFFISIGMLIEPLVILDNFGLIISLVLIVMLGKALIVAPIILGFGYSFKTAIIASLGLNQIGEFSFVLAQEGLDLGILGEKKYLLIIGTTAITLVLTPVLLKAAPQLADQIAALPGISSFLKKFRDVKAIALPETLQNHVVVAGYGRVGQVLVNMLRNQGQTVLVIENSEAAIQKLRLQQIPYIFGDADSDLVLEKVHLERAKALAVALPDPASTRILLQRALSLAPDLKIVVRAHENMEVEILTQLGAWEVVQPEFEAALEIGANLLAVLGKNTDVIQSVIRSIRTGRYRSVLPEKITNLELRALQEATENLNTNWVGIHPDSPLVGLTLAKANIRHLTGVTIMEIERENERLNYPTPDTEFQVNDRVLAVGSKDEIDLFKTLMGQASWLSRDKIRWVPLEETSPLVGLSLTPEELTNNSTGIIAIRRQGNLYKSVNKPFKLKEGDVLLLQTPLEDVEKLMQERSVSSV</sequence>
<dbReference type="GO" id="GO:0008324">
    <property type="term" value="F:monoatomic cation transmembrane transporter activity"/>
    <property type="evidence" value="ECO:0007669"/>
    <property type="project" value="InterPro"/>
</dbReference>
<evidence type="ECO:0000313" key="10">
    <source>
        <dbReference type="EMBL" id="CUR31856.1"/>
    </source>
</evidence>
<feature type="transmembrane region" description="Helical" evidence="7">
    <location>
        <begin position="222"/>
        <end position="255"/>
    </location>
</feature>
<evidence type="ECO:0000256" key="3">
    <source>
        <dbReference type="ARBA" id="ARBA00022448"/>
    </source>
</evidence>